<feature type="domain" description="Sushi" evidence="6">
    <location>
        <begin position="173"/>
        <end position="232"/>
    </location>
</feature>
<feature type="disulfide bond" evidence="5">
    <location>
        <begin position="263"/>
        <end position="290"/>
    </location>
</feature>
<reference evidence="7" key="1">
    <citation type="submission" date="2020-10" db="EMBL/GenBank/DDBJ databases">
        <title>Chromosome-scale genome assembly of the Allis shad, Alosa alosa.</title>
        <authorList>
            <person name="Margot Z."/>
            <person name="Christophe K."/>
            <person name="Cabau C."/>
            <person name="Louis A."/>
            <person name="Berthelot C."/>
            <person name="Parey E."/>
            <person name="Roest Crollius H."/>
            <person name="Montfort J."/>
            <person name="Robinson-Rechavi M."/>
            <person name="Bucao C."/>
            <person name="Bouchez O."/>
            <person name="Gislard M."/>
            <person name="Lluch J."/>
            <person name="Milhes M."/>
            <person name="Lampietro C."/>
            <person name="Lopez Roques C."/>
            <person name="Donnadieu C."/>
            <person name="Braasch I."/>
            <person name="Desvignes T."/>
            <person name="Postlethwait J."/>
            <person name="Bobe J."/>
            <person name="Guiguen Y."/>
        </authorList>
    </citation>
    <scope>NUCLEOTIDE SEQUENCE</scope>
    <source>
        <strain evidence="7">M-15738</strain>
        <tissue evidence="7">Blood</tissue>
    </source>
</reference>
<keyword evidence="3 5" id="KW-1015">Disulfide bond</keyword>
<feature type="domain" description="Sushi" evidence="6">
    <location>
        <begin position="115"/>
        <end position="172"/>
    </location>
</feature>
<evidence type="ECO:0000256" key="1">
    <source>
        <dbReference type="ARBA" id="ARBA00022659"/>
    </source>
</evidence>
<sequence>MLSTQRTRFGGNVTVTCSPRYVSGGSGLAAKAITLTCLNNGSWNQPTPSCVPGCGRPPVYGKLQLREPFVLQEAYRLDASVSYGCAVGYARAGGSSISRCKPTGWTRVILRCEPKSCGSAGEILNGRYVYNEGVEFGNSVSAVCNEGYHLIGQITRFCTSTGWDGREAVCEPVQCPPPPQVMGAELSGSVDEPHLYSHMVIYRCPSGYLVGEREMHCTKDGTWSAPPPQCLDLRCRQPVMRFGSRTWNYKLNYKPGEKVGVACGQGTRLEGASTLTCGIDGQWDPPVPTCVWIS</sequence>
<evidence type="ECO:0000259" key="6">
    <source>
        <dbReference type="PROSITE" id="PS50923"/>
    </source>
</evidence>
<gene>
    <name evidence="7" type="ORF">AALO_G00059000</name>
</gene>
<keyword evidence="8" id="KW-1185">Reference proteome</keyword>
<dbReference type="InterPro" id="IPR035976">
    <property type="entry name" value="Sushi/SCR/CCP_sf"/>
</dbReference>
<feature type="domain" description="Sushi" evidence="6">
    <location>
        <begin position="1"/>
        <end position="52"/>
    </location>
</feature>
<dbReference type="InterPro" id="IPR050350">
    <property type="entry name" value="Compl-Cell_Adhes-Reg"/>
</dbReference>
<comment type="caution">
    <text evidence="7">The sequence shown here is derived from an EMBL/GenBank/DDBJ whole genome shotgun (WGS) entry which is preliminary data.</text>
</comment>
<protein>
    <recommendedName>
        <fullName evidence="6">Sushi domain-containing protein</fullName>
    </recommendedName>
</protein>
<organism evidence="7 8">
    <name type="scientific">Alosa alosa</name>
    <name type="common">allis shad</name>
    <dbReference type="NCBI Taxonomy" id="278164"/>
    <lineage>
        <taxon>Eukaryota</taxon>
        <taxon>Metazoa</taxon>
        <taxon>Chordata</taxon>
        <taxon>Craniata</taxon>
        <taxon>Vertebrata</taxon>
        <taxon>Euteleostomi</taxon>
        <taxon>Actinopterygii</taxon>
        <taxon>Neopterygii</taxon>
        <taxon>Teleostei</taxon>
        <taxon>Clupei</taxon>
        <taxon>Clupeiformes</taxon>
        <taxon>Clupeoidei</taxon>
        <taxon>Clupeidae</taxon>
        <taxon>Alosa</taxon>
    </lineage>
</organism>
<dbReference type="PANTHER" id="PTHR19325:SF570">
    <property type="entry name" value="COMPLEMENT COMPONENT 4 BINDING PROTEIN, MEMBRANE"/>
    <property type="match status" value="1"/>
</dbReference>
<dbReference type="PANTHER" id="PTHR19325">
    <property type="entry name" value="COMPLEMENT COMPONENT-RELATED SUSHI DOMAIN-CONTAINING"/>
    <property type="match status" value="1"/>
</dbReference>
<evidence type="ECO:0000256" key="3">
    <source>
        <dbReference type="ARBA" id="ARBA00023157"/>
    </source>
</evidence>
<dbReference type="Proteomes" id="UP000823561">
    <property type="component" value="Chromosome 4"/>
</dbReference>
<dbReference type="InterPro" id="IPR000436">
    <property type="entry name" value="Sushi_SCR_CCP_dom"/>
</dbReference>
<dbReference type="Gene3D" id="2.10.70.10">
    <property type="entry name" value="Complement Module, domain 1"/>
    <property type="match status" value="5"/>
</dbReference>
<name>A0AAV6H5V5_9TELE</name>
<evidence type="ECO:0000256" key="5">
    <source>
        <dbReference type="PROSITE-ProRule" id="PRU00302"/>
    </source>
</evidence>
<dbReference type="SMART" id="SM00032">
    <property type="entry name" value="CCP"/>
    <property type="match status" value="5"/>
</dbReference>
<evidence type="ECO:0000313" key="7">
    <source>
        <dbReference type="EMBL" id="KAG5282709.1"/>
    </source>
</evidence>
<evidence type="ECO:0000256" key="4">
    <source>
        <dbReference type="ARBA" id="ARBA00023180"/>
    </source>
</evidence>
<dbReference type="AlphaFoldDB" id="A0AAV6H5V5"/>
<dbReference type="Pfam" id="PF00084">
    <property type="entry name" value="Sushi"/>
    <property type="match status" value="5"/>
</dbReference>
<accession>A0AAV6H5V5</accession>
<keyword evidence="2" id="KW-0677">Repeat</keyword>
<evidence type="ECO:0000256" key="2">
    <source>
        <dbReference type="ARBA" id="ARBA00022737"/>
    </source>
</evidence>
<comment type="caution">
    <text evidence="5">Lacks conserved residue(s) required for the propagation of feature annotation.</text>
</comment>
<dbReference type="SUPFAM" id="SSF57535">
    <property type="entry name" value="Complement control module/SCR domain"/>
    <property type="match status" value="5"/>
</dbReference>
<dbReference type="PROSITE" id="PS50923">
    <property type="entry name" value="SUSHI"/>
    <property type="match status" value="4"/>
</dbReference>
<dbReference type="EMBL" id="JADWDJ010000004">
    <property type="protein sequence ID" value="KAG5282709.1"/>
    <property type="molecule type" value="Genomic_DNA"/>
</dbReference>
<keyword evidence="4" id="KW-0325">Glycoprotein</keyword>
<proteinExistence type="predicted"/>
<dbReference type="CDD" id="cd00033">
    <property type="entry name" value="CCP"/>
    <property type="match status" value="4"/>
</dbReference>
<evidence type="ECO:0000313" key="8">
    <source>
        <dbReference type="Proteomes" id="UP000823561"/>
    </source>
</evidence>
<keyword evidence="1 5" id="KW-0768">Sushi</keyword>
<feature type="domain" description="Sushi" evidence="6">
    <location>
        <begin position="233"/>
        <end position="292"/>
    </location>
</feature>